<dbReference type="RefSeq" id="WP_314510384.1">
    <property type="nucleotide sequence ID" value="NZ_JASJOU010000002.1"/>
</dbReference>
<dbReference type="NCBIfam" id="TIGR04183">
    <property type="entry name" value="Por_Secre_tail"/>
    <property type="match status" value="1"/>
</dbReference>
<dbReference type="Proteomes" id="UP001232063">
    <property type="component" value="Unassembled WGS sequence"/>
</dbReference>
<comment type="caution">
    <text evidence="2">The sequence shown here is derived from an EMBL/GenBank/DDBJ whole genome shotgun (WGS) entry which is preliminary data.</text>
</comment>
<evidence type="ECO:0000313" key="3">
    <source>
        <dbReference type="Proteomes" id="UP001232063"/>
    </source>
</evidence>
<evidence type="ECO:0000313" key="2">
    <source>
        <dbReference type="EMBL" id="MDJ1500855.1"/>
    </source>
</evidence>
<dbReference type="EMBL" id="JASJOU010000002">
    <property type="protein sequence ID" value="MDJ1500855.1"/>
    <property type="molecule type" value="Genomic_DNA"/>
</dbReference>
<reference evidence="2" key="1">
    <citation type="submission" date="2023-05" db="EMBL/GenBank/DDBJ databases">
        <authorList>
            <person name="Zhang X."/>
        </authorList>
    </citation>
    <scope>NUCLEOTIDE SEQUENCE</scope>
    <source>
        <strain evidence="2">BD1B2-1</strain>
    </source>
</reference>
<organism evidence="2 3">
    <name type="scientific">Xanthocytophaga agilis</name>
    <dbReference type="NCBI Taxonomy" id="3048010"/>
    <lineage>
        <taxon>Bacteria</taxon>
        <taxon>Pseudomonadati</taxon>
        <taxon>Bacteroidota</taxon>
        <taxon>Cytophagia</taxon>
        <taxon>Cytophagales</taxon>
        <taxon>Rhodocytophagaceae</taxon>
        <taxon>Xanthocytophaga</taxon>
    </lineage>
</organism>
<proteinExistence type="predicted"/>
<evidence type="ECO:0000259" key="1">
    <source>
        <dbReference type="Pfam" id="PF18962"/>
    </source>
</evidence>
<protein>
    <submittedName>
        <fullName evidence="2">T9SS type A sorting domain-containing protein</fullName>
    </submittedName>
</protein>
<keyword evidence="3" id="KW-1185">Reference proteome</keyword>
<gene>
    <name evidence="2" type="ORF">QNI22_09360</name>
</gene>
<accession>A0AAE3R0F8</accession>
<dbReference type="InterPro" id="IPR026444">
    <property type="entry name" value="Secre_tail"/>
</dbReference>
<sequence>MRQLLLIFLSSYFLTCSVGVWAVTPTEIRIDSPSVKYTHTTFQGGIPAFSNDKITISGIYPNPATTTAALEYDITGELKEAKILISNVLGSSIGEYKLTRDGHKMQLDTSEFAPGIYFYTLSVDGKSIFTRKLIIRHSS</sequence>
<feature type="domain" description="Secretion system C-terminal sorting" evidence="1">
    <location>
        <begin position="59"/>
        <end position="135"/>
    </location>
</feature>
<name>A0AAE3R0F8_9BACT</name>
<dbReference type="Pfam" id="PF18962">
    <property type="entry name" value="Por_Secre_tail"/>
    <property type="match status" value="1"/>
</dbReference>
<dbReference type="AlphaFoldDB" id="A0AAE3R0F8"/>